<dbReference type="Proteomes" id="UP001239111">
    <property type="component" value="Chromosome 4"/>
</dbReference>
<dbReference type="EMBL" id="CM056744">
    <property type="protein sequence ID" value="KAJ8668655.1"/>
    <property type="molecule type" value="Genomic_DNA"/>
</dbReference>
<name>A0ACC2NGD3_9HYME</name>
<reference evidence="1" key="1">
    <citation type="submission" date="2023-04" db="EMBL/GenBank/DDBJ databases">
        <title>A chromosome-level genome assembly of the parasitoid wasp Eretmocerus hayati.</title>
        <authorList>
            <person name="Zhong Y."/>
            <person name="Liu S."/>
            <person name="Liu Y."/>
        </authorList>
    </citation>
    <scope>NUCLEOTIDE SEQUENCE</scope>
    <source>
        <strain evidence="1">ZJU_SS_LIU_2023</strain>
    </source>
</reference>
<accession>A0ACC2NGD3</accession>
<sequence>MNREKVERDLEILRRDLNAVVSALNNDEPTTSHNEETQTPIDEEQIVGNNNPEDLNNDVPASILNENATKSTAGGKIGETLIRTRIARTDRPTPPAQGSKPPETRAEAVSSTLAAVPTTSASSSASVTSPLNQNDQVDLRIKREIELVDLTDDPEPKAVKQESITGEKSSHLDQAEMAIIPQGNPPTLVQNCDFHGEASAFAPYGNHYPNQFAMPPGMMHHFYHPAMYPYNYGIANSNISAPAMPNNGQIPWPYHAPDSYNAPNIWNSAAANTQQLFAQLQPHY</sequence>
<proteinExistence type="predicted"/>
<keyword evidence="2" id="KW-1185">Reference proteome</keyword>
<evidence type="ECO:0000313" key="1">
    <source>
        <dbReference type="EMBL" id="KAJ8668655.1"/>
    </source>
</evidence>
<comment type="caution">
    <text evidence="1">The sequence shown here is derived from an EMBL/GenBank/DDBJ whole genome shotgun (WGS) entry which is preliminary data.</text>
</comment>
<protein>
    <submittedName>
        <fullName evidence="1">Uncharacterized protein</fullName>
    </submittedName>
</protein>
<gene>
    <name evidence="1" type="ORF">QAD02_010318</name>
</gene>
<evidence type="ECO:0000313" key="2">
    <source>
        <dbReference type="Proteomes" id="UP001239111"/>
    </source>
</evidence>
<organism evidence="1 2">
    <name type="scientific">Eretmocerus hayati</name>
    <dbReference type="NCBI Taxonomy" id="131215"/>
    <lineage>
        <taxon>Eukaryota</taxon>
        <taxon>Metazoa</taxon>
        <taxon>Ecdysozoa</taxon>
        <taxon>Arthropoda</taxon>
        <taxon>Hexapoda</taxon>
        <taxon>Insecta</taxon>
        <taxon>Pterygota</taxon>
        <taxon>Neoptera</taxon>
        <taxon>Endopterygota</taxon>
        <taxon>Hymenoptera</taxon>
        <taxon>Apocrita</taxon>
        <taxon>Proctotrupomorpha</taxon>
        <taxon>Chalcidoidea</taxon>
        <taxon>Aphelinidae</taxon>
        <taxon>Aphelininae</taxon>
        <taxon>Eretmocerus</taxon>
    </lineage>
</organism>